<keyword evidence="2" id="KW-1185">Reference proteome</keyword>
<evidence type="ECO:0000313" key="2">
    <source>
        <dbReference type="Proteomes" id="UP000521943"/>
    </source>
</evidence>
<dbReference type="EMBL" id="JACGCI010000002">
    <property type="protein sequence ID" value="KAF6765674.1"/>
    <property type="molecule type" value="Genomic_DNA"/>
</dbReference>
<gene>
    <name evidence="1" type="ORF">DFP72DRAFT_1108595</name>
</gene>
<dbReference type="Proteomes" id="UP000521943">
    <property type="component" value="Unassembled WGS sequence"/>
</dbReference>
<protein>
    <submittedName>
        <fullName evidence="1">Uncharacterized protein</fullName>
    </submittedName>
</protein>
<accession>A0A8H6IJM5</accession>
<organism evidence="1 2">
    <name type="scientific">Ephemerocybe angulata</name>
    <dbReference type="NCBI Taxonomy" id="980116"/>
    <lineage>
        <taxon>Eukaryota</taxon>
        <taxon>Fungi</taxon>
        <taxon>Dikarya</taxon>
        <taxon>Basidiomycota</taxon>
        <taxon>Agaricomycotina</taxon>
        <taxon>Agaricomycetes</taxon>
        <taxon>Agaricomycetidae</taxon>
        <taxon>Agaricales</taxon>
        <taxon>Agaricineae</taxon>
        <taxon>Psathyrellaceae</taxon>
        <taxon>Ephemerocybe</taxon>
    </lineage>
</organism>
<sequence>MDSSWLEEFSAPHLLKITVLCFGIERKRFMHESVEVDSAASDVALYILHWVEEWIKGAAEEEKSKRTIEFVAGPASSLWGIDSTAAFYGRSGFEKCVRIPCPNTVSTMVSRIRAMGGNIDVWWMSVRRRSDKEAKAWREQKEKDEPQSNRKEMMRWVSELRQTAVRYSLYSFK</sequence>
<dbReference type="AlphaFoldDB" id="A0A8H6IJM5"/>
<reference evidence="1 2" key="1">
    <citation type="submission" date="2020-07" db="EMBL/GenBank/DDBJ databases">
        <title>Comparative genomics of pyrophilous fungi reveals a link between fire events and developmental genes.</title>
        <authorList>
            <consortium name="DOE Joint Genome Institute"/>
            <person name="Steindorff A.S."/>
            <person name="Carver A."/>
            <person name="Calhoun S."/>
            <person name="Stillman K."/>
            <person name="Liu H."/>
            <person name="Lipzen A."/>
            <person name="Pangilinan J."/>
            <person name="Labutti K."/>
            <person name="Bruns T.D."/>
            <person name="Grigoriev I.V."/>
        </authorList>
    </citation>
    <scope>NUCLEOTIDE SEQUENCE [LARGE SCALE GENOMIC DNA]</scope>
    <source>
        <strain evidence="1 2">CBS 144469</strain>
    </source>
</reference>
<name>A0A8H6IJM5_9AGAR</name>
<proteinExistence type="predicted"/>
<comment type="caution">
    <text evidence="1">The sequence shown here is derived from an EMBL/GenBank/DDBJ whole genome shotgun (WGS) entry which is preliminary data.</text>
</comment>
<evidence type="ECO:0000313" key="1">
    <source>
        <dbReference type="EMBL" id="KAF6765674.1"/>
    </source>
</evidence>